<dbReference type="InterPro" id="IPR044550">
    <property type="entry name" value="WzxE"/>
</dbReference>
<evidence type="ECO:0000256" key="1">
    <source>
        <dbReference type="ARBA" id="ARBA00004651"/>
    </source>
</evidence>
<evidence type="ECO:0000256" key="4">
    <source>
        <dbReference type="ARBA" id="ARBA00022989"/>
    </source>
</evidence>
<dbReference type="PANTHER" id="PTHR30250:SF30">
    <property type="entry name" value="LIPID III FLIPPASE"/>
    <property type="match status" value="1"/>
</dbReference>
<evidence type="ECO:0000256" key="2">
    <source>
        <dbReference type="ARBA" id="ARBA00022475"/>
    </source>
</evidence>
<evidence type="ECO:0000256" key="5">
    <source>
        <dbReference type="ARBA" id="ARBA00023136"/>
    </source>
</evidence>
<dbReference type="Proteomes" id="UP000598120">
    <property type="component" value="Unassembled WGS sequence"/>
</dbReference>
<keyword evidence="5 6" id="KW-0472">Membrane</keyword>
<keyword evidence="2" id="KW-1003">Cell membrane</keyword>
<accession>A0A8J2TMH2</accession>
<name>A0A8J2TMH2_9FLAO</name>
<feature type="transmembrane region" description="Helical" evidence="6">
    <location>
        <begin position="17"/>
        <end position="39"/>
    </location>
</feature>
<organism evidence="7 8">
    <name type="scientific">Aquaticitalea lipolytica</name>
    <dbReference type="NCBI Taxonomy" id="1247562"/>
    <lineage>
        <taxon>Bacteria</taxon>
        <taxon>Pseudomonadati</taxon>
        <taxon>Bacteroidota</taxon>
        <taxon>Flavobacteriia</taxon>
        <taxon>Flavobacteriales</taxon>
        <taxon>Flavobacteriaceae</taxon>
        <taxon>Aquaticitalea</taxon>
    </lineage>
</organism>
<feature type="transmembrane region" description="Helical" evidence="6">
    <location>
        <begin position="335"/>
        <end position="356"/>
    </location>
</feature>
<feature type="transmembrane region" description="Helical" evidence="6">
    <location>
        <begin position="115"/>
        <end position="135"/>
    </location>
</feature>
<feature type="transmembrane region" description="Helical" evidence="6">
    <location>
        <begin position="392"/>
        <end position="409"/>
    </location>
</feature>
<sequence length="424" mass="47947">MLVKIASLNSASVLTRIAAGLITSKVIALFVGPVGLALIGNLRDVFNTLQSFSTLGFYNGIVKYVSEFKNDAKKLTQTISSVFYLMLIATIIVALFCFFGAGYINQYIFPNGENYSYIIKLIAVAIPFYALNILMTSILNGLSRFKTILKIQIIGHVLSTCLTVVLIWKQHIHGALLAIVLAEILFFIITLNGVSDKRYFLSLISKKNISLKKIKKLSTFSIMALFTATIAPLVALSIRNYIIDTVSIDDAGFWEAMNRLSNYYLMFVSSLLTLYVLPRFSEINTKLEFRKEVFSFYKTIMPIFAVGLIAIYFLRHFIIAIVFSKEFQAVETLFFWQLLGDFIKVLSIVIAVQFLAKKMFWYYMITEALSVIVLYFSSVYLIDLYGVKGATMAHFITYVVYFVVILLIFSKSLFGRLPKDESAI</sequence>
<feature type="transmembrane region" description="Helical" evidence="6">
    <location>
        <begin position="216"/>
        <end position="242"/>
    </location>
</feature>
<dbReference type="RefSeq" id="WP_229660146.1">
    <property type="nucleotide sequence ID" value="NZ_BMIC01000001.1"/>
</dbReference>
<feature type="transmembrane region" description="Helical" evidence="6">
    <location>
        <begin position="82"/>
        <end position="103"/>
    </location>
</feature>
<feature type="transmembrane region" description="Helical" evidence="6">
    <location>
        <begin position="174"/>
        <end position="195"/>
    </location>
</feature>
<gene>
    <name evidence="7" type="primary">wzxE</name>
    <name evidence="7" type="ORF">GCM10011531_05760</name>
</gene>
<dbReference type="InterPro" id="IPR050833">
    <property type="entry name" value="Poly_Biosynth_Transport"/>
</dbReference>
<evidence type="ECO:0000256" key="3">
    <source>
        <dbReference type="ARBA" id="ARBA00022692"/>
    </source>
</evidence>
<dbReference type="GO" id="GO:0005886">
    <property type="term" value="C:plasma membrane"/>
    <property type="evidence" value="ECO:0007669"/>
    <property type="project" value="UniProtKB-SubCell"/>
</dbReference>
<feature type="transmembrane region" description="Helical" evidence="6">
    <location>
        <begin position="147"/>
        <end position="168"/>
    </location>
</feature>
<feature type="transmembrane region" description="Helical" evidence="6">
    <location>
        <begin position="368"/>
        <end position="386"/>
    </location>
</feature>
<dbReference type="Pfam" id="PF01943">
    <property type="entry name" value="Polysacc_synt"/>
    <property type="match status" value="1"/>
</dbReference>
<comment type="subcellular location">
    <subcellularLocation>
        <location evidence="1">Cell membrane</location>
        <topology evidence="1">Multi-pass membrane protein</topology>
    </subcellularLocation>
</comment>
<dbReference type="EMBL" id="BMIC01000001">
    <property type="protein sequence ID" value="GFZ78948.1"/>
    <property type="molecule type" value="Genomic_DNA"/>
</dbReference>
<protein>
    <submittedName>
        <fullName evidence="7">LPS biosynthesis protein</fullName>
    </submittedName>
</protein>
<evidence type="ECO:0000313" key="8">
    <source>
        <dbReference type="Proteomes" id="UP000598120"/>
    </source>
</evidence>
<dbReference type="CDD" id="cd13125">
    <property type="entry name" value="MATE_like_10"/>
    <property type="match status" value="1"/>
</dbReference>
<reference evidence="7 8" key="1">
    <citation type="journal article" date="2014" name="Int. J. Syst. Evol. Microbiol.">
        <title>Complete genome sequence of Corynebacterium casei LMG S-19264T (=DSM 44701T), isolated from a smear-ripened cheese.</title>
        <authorList>
            <consortium name="US DOE Joint Genome Institute (JGI-PGF)"/>
            <person name="Walter F."/>
            <person name="Albersmeier A."/>
            <person name="Kalinowski J."/>
            <person name="Ruckert C."/>
        </authorList>
    </citation>
    <scope>NUCLEOTIDE SEQUENCE [LARGE SCALE GENOMIC DNA]</scope>
    <source>
        <strain evidence="7 8">CGMCC 1.15295</strain>
    </source>
</reference>
<dbReference type="GO" id="GO:0009246">
    <property type="term" value="P:enterobacterial common antigen biosynthetic process"/>
    <property type="evidence" value="ECO:0007669"/>
    <property type="project" value="InterPro"/>
</dbReference>
<comment type="caution">
    <text evidence="7">The sequence shown here is derived from an EMBL/GenBank/DDBJ whole genome shotgun (WGS) entry which is preliminary data.</text>
</comment>
<feature type="transmembrane region" description="Helical" evidence="6">
    <location>
        <begin position="262"/>
        <end position="278"/>
    </location>
</feature>
<dbReference type="InterPro" id="IPR002797">
    <property type="entry name" value="Polysacc_synth"/>
</dbReference>
<dbReference type="PANTHER" id="PTHR30250">
    <property type="entry name" value="PST FAMILY PREDICTED COLANIC ACID TRANSPORTER"/>
    <property type="match status" value="1"/>
</dbReference>
<keyword evidence="4 6" id="KW-1133">Transmembrane helix</keyword>
<proteinExistence type="predicted"/>
<evidence type="ECO:0000313" key="7">
    <source>
        <dbReference type="EMBL" id="GFZ78948.1"/>
    </source>
</evidence>
<evidence type="ECO:0000256" key="6">
    <source>
        <dbReference type="SAM" id="Phobius"/>
    </source>
</evidence>
<keyword evidence="8" id="KW-1185">Reference proteome</keyword>
<dbReference type="AlphaFoldDB" id="A0A8J2TMH2"/>
<keyword evidence="3 6" id="KW-0812">Transmembrane</keyword>
<feature type="transmembrane region" description="Helical" evidence="6">
    <location>
        <begin position="299"/>
        <end position="323"/>
    </location>
</feature>